<dbReference type="Gene3D" id="1.10.20.10">
    <property type="entry name" value="Histone, subunit A"/>
    <property type="match status" value="1"/>
</dbReference>
<dbReference type="PROSITE" id="PS50157">
    <property type="entry name" value="ZINC_FINGER_C2H2_2"/>
    <property type="match status" value="1"/>
</dbReference>
<organism evidence="4 5">
    <name type="scientific">Melanomma pulvis-pyrius CBS 109.77</name>
    <dbReference type="NCBI Taxonomy" id="1314802"/>
    <lineage>
        <taxon>Eukaryota</taxon>
        <taxon>Fungi</taxon>
        <taxon>Dikarya</taxon>
        <taxon>Ascomycota</taxon>
        <taxon>Pezizomycotina</taxon>
        <taxon>Dothideomycetes</taxon>
        <taxon>Pleosporomycetidae</taxon>
        <taxon>Pleosporales</taxon>
        <taxon>Melanommataceae</taxon>
        <taxon>Melanomma</taxon>
    </lineage>
</organism>
<keyword evidence="5" id="KW-1185">Reference proteome</keyword>
<evidence type="ECO:0000313" key="4">
    <source>
        <dbReference type="EMBL" id="KAF2797634.1"/>
    </source>
</evidence>
<feature type="region of interest" description="Disordered" evidence="2">
    <location>
        <begin position="639"/>
        <end position="775"/>
    </location>
</feature>
<feature type="compositionally biased region" description="Polar residues" evidence="2">
    <location>
        <begin position="435"/>
        <end position="448"/>
    </location>
</feature>
<feature type="compositionally biased region" description="Acidic residues" evidence="2">
    <location>
        <begin position="762"/>
        <end position="775"/>
    </location>
</feature>
<dbReference type="InterPro" id="IPR013087">
    <property type="entry name" value="Znf_C2H2_type"/>
</dbReference>
<dbReference type="GO" id="GO:0042393">
    <property type="term" value="F:histone binding"/>
    <property type="evidence" value="ECO:0007669"/>
    <property type="project" value="InterPro"/>
</dbReference>
<protein>
    <recommendedName>
        <fullName evidence="3">C2H2-type domain-containing protein</fullName>
    </recommendedName>
</protein>
<feature type="compositionally biased region" description="Polar residues" evidence="2">
    <location>
        <begin position="704"/>
        <end position="716"/>
    </location>
</feature>
<dbReference type="PROSITE" id="PS00028">
    <property type="entry name" value="ZINC_FINGER_C2H2_1"/>
    <property type="match status" value="1"/>
</dbReference>
<dbReference type="Pfam" id="PF10384">
    <property type="entry name" value="Scm3"/>
    <property type="match status" value="1"/>
</dbReference>
<evidence type="ECO:0000256" key="2">
    <source>
        <dbReference type="SAM" id="MobiDB-lite"/>
    </source>
</evidence>
<dbReference type="AlphaFoldDB" id="A0A6A6XN25"/>
<keyword evidence="1" id="KW-0862">Zinc</keyword>
<name>A0A6A6XN25_9PLEO</name>
<dbReference type="EMBL" id="MU001802">
    <property type="protein sequence ID" value="KAF2797634.1"/>
    <property type="molecule type" value="Genomic_DNA"/>
</dbReference>
<reference evidence="4" key="1">
    <citation type="journal article" date="2020" name="Stud. Mycol.">
        <title>101 Dothideomycetes genomes: a test case for predicting lifestyles and emergence of pathogens.</title>
        <authorList>
            <person name="Haridas S."/>
            <person name="Albert R."/>
            <person name="Binder M."/>
            <person name="Bloem J."/>
            <person name="Labutti K."/>
            <person name="Salamov A."/>
            <person name="Andreopoulos B."/>
            <person name="Baker S."/>
            <person name="Barry K."/>
            <person name="Bills G."/>
            <person name="Bluhm B."/>
            <person name="Cannon C."/>
            <person name="Castanera R."/>
            <person name="Culley D."/>
            <person name="Daum C."/>
            <person name="Ezra D."/>
            <person name="Gonzalez J."/>
            <person name="Henrissat B."/>
            <person name="Kuo A."/>
            <person name="Liang C."/>
            <person name="Lipzen A."/>
            <person name="Lutzoni F."/>
            <person name="Magnuson J."/>
            <person name="Mondo S."/>
            <person name="Nolan M."/>
            <person name="Ohm R."/>
            <person name="Pangilinan J."/>
            <person name="Park H.-J."/>
            <person name="Ramirez L."/>
            <person name="Alfaro M."/>
            <person name="Sun H."/>
            <person name="Tritt A."/>
            <person name="Yoshinaga Y."/>
            <person name="Zwiers L.-H."/>
            <person name="Turgeon B."/>
            <person name="Goodwin S."/>
            <person name="Spatafora J."/>
            <person name="Crous P."/>
            <person name="Grigoriev I."/>
        </authorList>
    </citation>
    <scope>NUCLEOTIDE SEQUENCE</scope>
    <source>
        <strain evidence="4">CBS 109.77</strain>
    </source>
</reference>
<evidence type="ECO:0000259" key="3">
    <source>
        <dbReference type="PROSITE" id="PS50157"/>
    </source>
</evidence>
<feature type="compositionally biased region" description="Acidic residues" evidence="2">
    <location>
        <begin position="103"/>
        <end position="112"/>
    </location>
</feature>
<feature type="region of interest" description="Disordered" evidence="2">
    <location>
        <begin position="569"/>
        <end position="615"/>
    </location>
</feature>
<accession>A0A6A6XN25</accession>
<feature type="region of interest" description="Disordered" evidence="2">
    <location>
        <begin position="94"/>
        <end position="130"/>
    </location>
</feature>
<feature type="compositionally biased region" description="Polar residues" evidence="2">
    <location>
        <begin position="277"/>
        <end position="289"/>
    </location>
</feature>
<feature type="domain" description="C2H2-type" evidence="3">
    <location>
        <begin position="619"/>
        <end position="646"/>
    </location>
</feature>
<sequence length="775" mass="85747">MEPPAKRLRILKSVDVDQSNPEYIRKKREAEAQLRSQFESIFAKYESMPESMSDEIDMVTGTVVVDRGHLRGLAGNPNALRAADFLEDLLGDDTAPNRVIDGYGDDDIDELAPPEPPKQRTRKADEGDATQGINQGALLLPTASDNALSGGPTQPASNFSPTNFMNLAQAPQTPANFMQLAHLPPTPASLTQLAQLAPTPENQLVQNSFLAAFSQTMVQAVHQAFSIANLMGSSSTVTNPTTPFIPSTIPSTTVDRVSAATNPKWYFPPLPEKQCPPLNTQSSPIPTSDTARKRRSSLTGDKRKGPTKRKVSQAHAPQSFIRSSDSQTKPKQRRVQTYHFSSDDDQYIIHHRETHNLSWPEIKQSQEKWQNWPISAIYNHWYKNLRDQSRGLKSSLLVEVDGNSNIAEEKEQQELDELGVATEEDGAQRELEVQVQKNTSSPSQQRQLLTPYSLQHSGSSDTHKDANDMDVATARSTIYPIEYDEEEMEELSIVDPADIEEAVPMDDPMPSSPPPDEHILPSIEIEMLMGDDEVSGRVVDKPPFVEEQVRTSRRHAVVVAKSTTLVDKPVSTSLSSFPRPKPKPRENPSFQLDSESDDDNFDPIMAGSSPLALSSKKPLSCKFCRKPFKFAKALKAHELTHPSITPKTKHPSMAPPQPKPGPHVEANLSEPDELDSSPVVQIKREPSTPRATLFSSMLFKTPKSAPQPTSKSTPSFTRKDYLKVQQSWTKKGRKASPGPKQAQALRSRASFQGRVGKRGWEAESEEDSEDELAGV</sequence>
<gene>
    <name evidence="4" type="ORF">K505DRAFT_372336</name>
</gene>
<dbReference type="GO" id="GO:0005634">
    <property type="term" value="C:nucleus"/>
    <property type="evidence" value="ECO:0007669"/>
    <property type="project" value="InterPro"/>
</dbReference>
<feature type="region of interest" description="Disordered" evidence="2">
    <location>
        <begin position="425"/>
        <end position="448"/>
    </location>
</feature>
<dbReference type="InterPro" id="IPR018465">
    <property type="entry name" value="Scm3/HJURP"/>
</dbReference>
<feature type="compositionally biased region" description="Polar residues" evidence="2">
    <location>
        <begin position="320"/>
        <end position="329"/>
    </location>
</feature>
<dbReference type="InterPro" id="IPR009072">
    <property type="entry name" value="Histone-fold"/>
</dbReference>
<keyword evidence="1" id="KW-0479">Metal-binding</keyword>
<dbReference type="OrthoDB" id="2420608at2759"/>
<dbReference type="GO" id="GO:0046982">
    <property type="term" value="F:protein heterodimerization activity"/>
    <property type="evidence" value="ECO:0007669"/>
    <property type="project" value="InterPro"/>
</dbReference>
<keyword evidence="1" id="KW-0863">Zinc-finger</keyword>
<dbReference type="Proteomes" id="UP000799757">
    <property type="component" value="Unassembled WGS sequence"/>
</dbReference>
<evidence type="ECO:0000256" key="1">
    <source>
        <dbReference type="PROSITE-ProRule" id="PRU00042"/>
    </source>
</evidence>
<proteinExistence type="predicted"/>
<evidence type="ECO:0000313" key="5">
    <source>
        <dbReference type="Proteomes" id="UP000799757"/>
    </source>
</evidence>
<feature type="region of interest" description="Disordered" evidence="2">
    <location>
        <begin position="265"/>
        <end position="334"/>
    </location>
</feature>
<dbReference type="GO" id="GO:0008270">
    <property type="term" value="F:zinc ion binding"/>
    <property type="evidence" value="ECO:0007669"/>
    <property type="project" value="UniProtKB-KW"/>
</dbReference>